<protein>
    <submittedName>
        <fullName evidence="3">Reverse transcriptase domain-containing protein</fullName>
    </submittedName>
</protein>
<dbReference type="CDD" id="cd00085">
    <property type="entry name" value="HNHc"/>
    <property type="match status" value="1"/>
</dbReference>
<evidence type="ECO:0000259" key="1">
    <source>
        <dbReference type="PROSITE" id="PS50878"/>
    </source>
</evidence>
<dbReference type="PANTHER" id="PTHR34047:SF8">
    <property type="entry name" value="PROTEIN YKFC"/>
    <property type="match status" value="1"/>
</dbReference>
<dbReference type="EMBL" id="MK618083">
    <property type="protein sequence ID" value="QDP17211.1"/>
    <property type="molecule type" value="Genomic_DNA"/>
</dbReference>
<keyword evidence="3" id="KW-0808">Transferase</keyword>
<name>A0A516IK04_SCHPM</name>
<proteinExistence type="predicted"/>
<dbReference type="GO" id="GO:0005739">
    <property type="term" value="C:mitochondrion"/>
    <property type="evidence" value="ECO:0007669"/>
    <property type="project" value="UniProtKB-ARBA"/>
</dbReference>
<evidence type="ECO:0000313" key="6">
    <source>
        <dbReference type="EMBL" id="QDP17143.1"/>
    </source>
</evidence>
<evidence type="ECO:0000313" key="7">
    <source>
        <dbReference type="EMBL" id="QDP17189.1"/>
    </source>
</evidence>
<dbReference type="PROSITE" id="PS50878">
    <property type="entry name" value="RT_POL"/>
    <property type="match status" value="1"/>
</dbReference>
<dbReference type="Pfam" id="PF01348">
    <property type="entry name" value="Intron_maturas2"/>
    <property type="match status" value="1"/>
</dbReference>
<dbReference type="SUPFAM" id="SSF56672">
    <property type="entry name" value="DNA/RNA polymerases"/>
    <property type="match status" value="1"/>
</dbReference>
<evidence type="ECO:0000313" key="4">
    <source>
        <dbReference type="EMBL" id="QDP17110.1"/>
    </source>
</evidence>
<sequence length="807" mass="91581">LRRCGIYVYPHRERDILCVKIWTIHLGSWGNPMPNRACVQKVLPVTKQISSDGSVQIDTVRAVLPEFQFPSHPQIGDCLSWIETFFSRSLVGFYDQGYTPGEESCTNSTIKGMSGKPTSINSNIYTTTGPAKVSNDYAVRDPGVAVDHFDQYGPLKEGRSLNSAKISTQWSGSATLKSSNRSIFNIGLGYINTFLGVSNVRGFSTGSGRSKNVLNKLDDLSKRSKNYPNLVIDRNLYKDFLLNRDMFLIAYNKLKSNPGMMTPGLKPDTLDGMSIDVIDKIIQSLKSEEFNFTPGRRILIDKASGGKRPLTIGSPRDKLVQEILRIVLEAIYEPLFNTASHGFRPGRSCHSALRSIFTNFKGCTWWIEGDIKACFDSIPHDKLIALLSSKIKDQRFIQLIRKALNAGYLTENRYKYDIVGTPQGSIVSPILANIYLHQLDEFIENLKSEFDYKGPIARKRTSESRHLHYLMAKAKRENADSKTIRKIAIEMRNVPNKIHGIQSNKLMYVRYADDWIVAVNGSYTQTKEILAKITCFCSSIGLTVSPTKTKITNSYTDKILFLGTNISHSKNVTFSRHFGILQRNSGFILLSAPMDRIAKKLRETGLMLNHKGRSVIRWLPLDVRQIIGLANSIIRGYDNYYSFVHNRGRFATYVYFIIKDCVLRTLAHKLSLGTRMKVIKKFGPDLSIYDYNSRDENNKPKLITQLFKPSWKVNVWGFKSDKVKLNIRTLYASHLSMANLENLQCAACQSTYKVEMHHVRQMKNLKPIKGTLDYLMAKANRKQIPLCRSCHMKLHANKLTLNEDKKV</sequence>
<dbReference type="CDD" id="cd01651">
    <property type="entry name" value="RT_G2_intron"/>
    <property type="match status" value="1"/>
</dbReference>
<dbReference type="EMBL" id="MK618074">
    <property type="protein sequence ID" value="QDP17110.1"/>
    <property type="molecule type" value="Genomic_DNA"/>
</dbReference>
<keyword evidence="3" id="KW-0496">Mitochondrion</keyword>
<geneLocation type="mitochondrion" evidence="3"/>
<dbReference type="InterPro" id="IPR049030">
    <property type="entry name" value="AI2M-like_HNH"/>
</dbReference>
<dbReference type="Pfam" id="PF00078">
    <property type="entry name" value="RVT_1"/>
    <property type="match status" value="2"/>
</dbReference>
<evidence type="ECO:0000313" key="3">
    <source>
        <dbReference type="EMBL" id="QDP17099.1"/>
    </source>
</evidence>
<dbReference type="EMBL" id="MK618081">
    <property type="protein sequence ID" value="QDP17189.1"/>
    <property type="molecule type" value="Genomic_DNA"/>
</dbReference>
<dbReference type="EMBL" id="MK618077">
    <property type="protein sequence ID" value="QDP17143.1"/>
    <property type="molecule type" value="Genomic_DNA"/>
</dbReference>
<evidence type="ECO:0000313" key="2">
    <source>
        <dbReference type="EMBL" id="QDP17088.1"/>
    </source>
</evidence>
<dbReference type="PANTHER" id="PTHR34047">
    <property type="entry name" value="NUCLEAR INTRON MATURASE 1, MITOCHONDRIAL-RELATED"/>
    <property type="match status" value="1"/>
</dbReference>
<evidence type="ECO:0000313" key="9">
    <source>
        <dbReference type="EMBL" id="QDP17211.1"/>
    </source>
</evidence>
<dbReference type="InterPro" id="IPR024937">
    <property type="entry name" value="Domain_X"/>
</dbReference>
<keyword evidence="3" id="KW-0548">Nucleotidyltransferase</keyword>
<dbReference type="Pfam" id="PF21368">
    <property type="entry name" value="AI2M-like_HNH"/>
    <property type="match status" value="1"/>
</dbReference>
<dbReference type="GO" id="GO:0006397">
    <property type="term" value="P:mRNA processing"/>
    <property type="evidence" value="ECO:0007669"/>
    <property type="project" value="InterPro"/>
</dbReference>
<dbReference type="InterPro" id="IPR051083">
    <property type="entry name" value="GrpII_Intron_Splice-Mob/Def"/>
</dbReference>
<dbReference type="EMBL" id="MK618073">
    <property type="protein sequence ID" value="QDP17099.1"/>
    <property type="molecule type" value="Genomic_DNA"/>
</dbReference>
<dbReference type="RefSeq" id="YP_011104933.1">
    <property type="nucleotide sequence ID" value="NC_088682.1"/>
</dbReference>
<dbReference type="InterPro" id="IPR003615">
    <property type="entry name" value="HNH_nuc"/>
</dbReference>
<dbReference type="KEGG" id="spo:90134240"/>
<accession>A0A516IK04</accession>
<gene>
    <name evidence="3" type="primary">cob-I1</name>
</gene>
<evidence type="ECO:0000313" key="5">
    <source>
        <dbReference type="EMBL" id="QDP17121.1"/>
    </source>
</evidence>
<dbReference type="EMBL" id="MK618075">
    <property type="protein sequence ID" value="QDP17121.1"/>
    <property type="molecule type" value="Genomic_DNA"/>
</dbReference>
<dbReference type="VEuPathDB" id="FungiDB:SPMIT.06"/>
<organism evidence="3">
    <name type="scientific">Schizosaccharomyces pombe</name>
    <name type="common">Fission yeast</name>
    <dbReference type="NCBI Taxonomy" id="4896"/>
    <lineage>
        <taxon>Eukaryota</taxon>
        <taxon>Fungi</taxon>
        <taxon>Dikarya</taxon>
        <taxon>Ascomycota</taxon>
        <taxon>Taphrinomycotina</taxon>
        <taxon>Schizosaccharomycetes</taxon>
        <taxon>Schizosaccharomycetales</taxon>
        <taxon>Schizosaccharomycetaceae</taxon>
        <taxon>Schizosaccharomyces</taxon>
    </lineage>
</organism>
<reference evidence="3" key="1">
    <citation type="journal article" date="2019" name="Genome Biol. Evol.">
        <title>Intraspecific diversity of fission yeast mitochondrial genomes.</title>
        <authorList>
            <person name="Tao Y.-T."/>
            <person name="Suo F."/>
            <person name="Tusson S."/>
            <person name="Wang Y.-K."/>
            <person name="Huang S."/>
            <person name="Wolf J.B.W."/>
            <person name="Du L.-L."/>
        </authorList>
    </citation>
    <scope>NUCLEOTIDE SEQUENCE</scope>
    <source>
        <strain evidence="2">MT1</strain>
        <strain evidence="7">MT10</strain>
        <strain evidence="8">MT11</strain>
        <strain evidence="9">MT12</strain>
        <strain evidence="3">MT2</strain>
        <strain evidence="4">MT3</strain>
        <strain evidence="5">MT4</strain>
        <strain evidence="6">MT6</strain>
    </source>
</reference>
<dbReference type="EMBL" id="MK618082">
    <property type="protein sequence ID" value="QDP17200.1"/>
    <property type="molecule type" value="Genomic_DNA"/>
</dbReference>
<dbReference type="GeneID" id="90134240"/>
<dbReference type="InterPro" id="IPR000477">
    <property type="entry name" value="RT_dom"/>
</dbReference>
<dbReference type="GO" id="GO:0003964">
    <property type="term" value="F:RNA-directed DNA polymerase activity"/>
    <property type="evidence" value="ECO:0007669"/>
    <property type="project" value="UniProtKB-KW"/>
</dbReference>
<feature type="non-terminal residue" evidence="3">
    <location>
        <position position="1"/>
    </location>
</feature>
<dbReference type="EMBL" id="MK618072">
    <property type="protein sequence ID" value="QDP17088.1"/>
    <property type="molecule type" value="Genomic_DNA"/>
</dbReference>
<dbReference type="SMART" id="SM00507">
    <property type="entry name" value="HNHc"/>
    <property type="match status" value="1"/>
</dbReference>
<keyword evidence="3" id="KW-0695">RNA-directed DNA polymerase</keyword>
<feature type="domain" description="Reverse transcriptase" evidence="1">
    <location>
        <begin position="281"/>
        <end position="566"/>
    </location>
</feature>
<evidence type="ECO:0000313" key="8">
    <source>
        <dbReference type="EMBL" id="QDP17200.1"/>
    </source>
</evidence>
<dbReference type="InterPro" id="IPR043502">
    <property type="entry name" value="DNA/RNA_pol_sf"/>
</dbReference>
<dbReference type="AlphaFoldDB" id="A0A516IK04"/>